<dbReference type="GO" id="GO:0071467">
    <property type="term" value="P:cellular response to pH"/>
    <property type="evidence" value="ECO:0007669"/>
    <property type="project" value="InterPro"/>
</dbReference>
<dbReference type="PANTHER" id="PTHR40463:SF1">
    <property type="entry name" value="PH-RESPONSE REGULATOR PROTEIN PALC"/>
    <property type="match status" value="1"/>
</dbReference>
<dbReference type="Pfam" id="PF08654">
    <property type="entry name" value="DASH_Dad2"/>
    <property type="match status" value="1"/>
</dbReference>
<gene>
    <name evidence="5" type="ORF">FCALED_LOCUS3878</name>
</gene>
<name>A0A9N8ZQL5_9GLOM</name>
<keyword evidence="6" id="KW-1185">Reference proteome</keyword>
<dbReference type="EMBL" id="CAJVPQ010000711">
    <property type="protein sequence ID" value="CAG8504516.1"/>
    <property type="molecule type" value="Genomic_DNA"/>
</dbReference>
<dbReference type="PANTHER" id="PTHR40463">
    <property type="entry name" value="PH-RESPONSE REGULATOR PROTEIN PALC"/>
    <property type="match status" value="1"/>
</dbReference>
<comment type="caution">
    <text evidence="5">The sequence shown here is derived from an EMBL/GenBank/DDBJ whole genome shotgun (WGS) entry which is preliminary data.</text>
</comment>
<dbReference type="Proteomes" id="UP000789570">
    <property type="component" value="Unassembled WGS sequence"/>
</dbReference>
<dbReference type="InterPro" id="IPR013963">
    <property type="entry name" value="DASH_Dad2"/>
</dbReference>
<dbReference type="InterPro" id="IPR037505">
    <property type="entry name" value="pH-resp_palC"/>
</dbReference>
<sequence>MTANNQNPFYVSQQTAPRNRFVQQLQQQATPNTETTEKQQEFDNLLILKKTSQNLSNYFDQLANNIEELSNGCEAVATVLRNWQTVFRSVLLPETQMKGKGSGVTEQTISNTTNNNDFNSDSSEAINVPEPQMPVVVRIPMKDADEDNLYLSRISEATAQRGVVRATLKEAKKTGPKDYTKILKTIDDYLPYLFGIIDCLEGGQLKLKKEIETSWSCTLSDSVLKKKPRVLCKGIYYELIFVLLTYGYAYADWATSIIERQGPNDKNDLRLRQAADLLRKAGGIFAYIGEEVCPKWDNESVSKPYDVVMEIPTSMSKIALADANSIAIRKALMQQTSSSLLAKLAFGVSGHYEMANGLIKSLKDPSKVCSDFRKYVSHGTLFHQALGKKFLAQDAYVHQQCGKAVGFITEAKDAFHLLTRSKLITIALHATQEYEEVKNLHTSYVNYNNTVAYEEVPTKADLQALIPGGRVLQEFTKYEPPLPLFGPGNKKITKQPFSRDLLAGQYY</sequence>
<dbReference type="Pfam" id="PF03097">
    <property type="entry name" value="BRO1"/>
    <property type="match status" value="1"/>
</dbReference>
<feature type="domain" description="BRO1" evidence="4">
    <location>
        <begin position="41"/>
        <end position="504"/>
    </location>
</feature>
<dbReference type="AlphaFoldDB" id="A0A9N8ZQL5"/>
<protein>
    <recommendedName>
        <fullName evidence="2">pH-response regulator protein palC</fullName>
    </recommendedName>
</protein>
<dbReference type="GO" id="GO:0005886">
    <property type="term" value="C:plasma membrane"/>
    <property type="evidence" value="ECO:0007669"/>
    <property type="project" value="TreeGrafter"/>
</dbReference>
<dbReference type="GO" id="GO:0042729">
    <property type="term" value="C:DASH complex"/>
    <property type="evidence" value="ECO:0007669"/>
    <property type="project" value="InterPro"/>
</dbReference>
<dbReference type="InterPro" id="IPR038499">
    <property type="entry name" value="BRO1_sf"/>
</dbReference>
<proteinExistence type="inferred from homology"/>
<dbReference type="OrthoDB" id="10266451at2759"/>
<dbReference type="GO" id="GO:0072686">
    <property type="term" value="C:mitotic spindle"/>
    <property type="evidence" value="ECO:0007669"/>
    <property type="project" value="InterPro"/>
</dbReference>
<evidence type="ECO:0000256" key="2">
    <source>
        <dbReference type="ARBA" id="ARBA00022193"/>
    </source>
</evidence>
<dbReference type="SMART" id="SM01041">
    <property type="entry name" value="BRO1"/>
    <property type="match status" value="1"/>
</dbReference>
<evidence type="ECO:0000256" key="3">
    <source>
        <dbReference type="SAM" id="MobiDB-lite"/>
    </source>
</evidence>
<dbReference type="PROSITE" id="PS51180">
    <property type="entry name" value="BRO1"/>
    <property type="match status" value="1"/>
</dbReference>
<organism evidence="5 6">
    <name type="scientific">Funneliformis caledonium</name>
    <dbReference type="NCBI Taxonomy" id="1117310"/>
    <lineage>
        <taxon>Eukaryota</taxon>
        <taxon>Fungi</taxon>
        <taxon>Fungi incertae sedis</taxon>
        <taxon>Mucoromycota</taxon>
        <taxon>Glomeromycotina</taxon>
        <taxon>Glomeromycetes</taxon>
        <taxon>Glomerales</taxon>
        <taxon>Glomeraceae</taxon>
        <taxon>Funneliformis</taxon>
    </lineage>
</organism>
<comment type="similarity">
    <text evidence="1">Belongs to the palC family.</text>
</comment>
<reference evidence="5" key="1">
    <citation type="submission" date="2021-06" db="EMBL/GenBank/DDBJ databases">
        <authorList>
            <person name="Kallberg Y."/>
            <person name="Tangrot J."/>
            <person name="Rosling A."/>
        </authorList>
    </citation>
    <scope>NUCLEOTIDE SEQUENCE</scope>
    <source>
        <strain evidence="5">UK204</strain>
    </source>
</reference>
<dbReference type="GO" id="GO:0000278">
    <property type="term" value="P:mitotic cell cycle"/>
    <property type="evidence" value="ECO:0007669"/>
    <property type="project" value="InterPro"/>
</dbReference>
<dbReference type="Gene3D" id="1.25.40.280">
    <property type="entry name" value="alix/aip1 like domains"/>
    <property type="match status" value="1"/>
</dbReference>
<accession>A0A9N8ZQL5</accession>
<evidence type="ECO:0000256" key="1">
    <source>
        <dbReference type="ARBA" id="ARBA00010997"/>
    </source>
</evidence>
<feature type="region of interest" description="Disordered" evidence="3">
    <location>
        <begin position="98"/>
        <end position="126"/>
    </location>
</feature>
<feature type="compositionally biased region" description="Low complexity" evidence="3">
    <location>
        <begin position="110"/>
        <end position="123"/>
    </location>
</feature>
<evidence type="ECO:0000313" key="6">
    <source>
        <dbReference type="Proteomes" id="UP000789570"/>
    </source>
</evidence>
<evidence type="ECO:0000259" key="4">
    <source>
        <dbReference type="PROSITE" id="PS51180"/>
    </source>
</evidence>
<evidence type="ECO:0000313" key="5">
    <source>
        <dbReference type="EMBL" id="CAG8504516.1"/>
    </source>
</evidence>
<dbReference type="InterPro" id="IPR004328">
    <property type="entry name" value="BRO1_dom"/>
</dbReference>